<evidence type="ECO:0000313" key="6">
    <source>
        <dbReference type="EMBL" id="SFP32540.1"/>
    </source>
</evidence>
<dbReference type="RefSeq" id="WP_093141722.1">
    <property type="nucleotide sequence ID" value="NZ_FOXF01000015.1"/>
</dbReference>
<dbReference type="GO" id="GO:0009403">
    <property type="term" value="P:toxin biosynthetic process"/>
    <property type="evidence" value="ECO:0007669"/>
    <property type="project" value="InterPro"/>
</dbReference>
<gene>
    <name evidence="6" type="ORF">SAMN02910344_01101</name>
</gene>
<proteinExistence type="predicted"/>
<sequence length="209" mass="22652">MQWIDYAIIGIIAVSALISLIRGFIKEILSLVAWGAAFFVTANFYDAFSKLITFTDDTAVRYAVSLFVLFIGTLMIIGFVNYIITLVLKKTGLSGTDRMLGTVFGAIRGCLIVLIAACGLSLAFNYGFFTKLKSEPWFNDAKILPEVLHLADSTLKSFGLENLGKSMVTGYAAKNETVEQKAEEAPVAEKAEVAPAADAGVTVEEEKLD</sequence>
<reference evidence="6 7" key="1">
    <citation type="submission" date="2016-10" db="EMBL/GenBank/DDBJ databases">
        <authorList>
            <person name="Varghese N."/>
            <person name="Submissions S."/>
        </authorList>
    </citation>
    <scope>NUCLEOTIDE SEQUENCE [LARGE SCALE GENOMIC DNA]</scope>
    <source>
        <strain evidence="6 7">DSM 1361</strain>
    </source>
</reference>
<keyword evidence="2 5" id="KW-0812">Transmembrane</keyword>
<evidence type="ECO:0000256" key="4">
    <source>
        <dbReference type="ARBA" id="ARBA00023136"/>
    </source>
</evidence>
<comment type="subcellular location">
    <subcellularLocation>
        <location evidence="1">Membrane</location>
        <topology evidence="1">Multi-pass membrane protein</topology>
    </subcellularLocation>
</comment>
<feature type="transmembrane region" description="Helical" evidence="5">
    <location>
        <begin position="60"/>
        <end position="84"/>
    </location>
</feature>
<organism evidence="6 7">
    <name type="scientific">Ruminobacter amylophilus</name>
    <dbReference type="NCBI Taxonomy" id="867"/>
    <lineage>
        <taxon>Bacteria</taxon>
        <taxon>Pseudomonadati</taxon>
        <taxon>Pseudomonadota</taxon>
        <taxon>Gammaproteobacteria</taxon>
        <taxon>Aeromonadales</taxon>
        <taxon>Succinivibrionaceae</taxon>
        <taxon>Ruminobacter</taxon>
    </lineage>
</organism>
<feature type="transmembrane region" description="Helical" evidence="5">
    <location>
        <begin position="104"/>
        <end position="129"/>
    </location>
</feature>
<protein>
    <submittedName>
        <fullName evidence="6">Uncharacterized membrane protein, required for colicin V production</fullName>
    </submittedName>
</protein>
<feature type="transmembrane region" description="Helical" evidence="5">
    <location>
        <begin position="7"/>
        <end position="25"/>
    </location>
</feature>
<dbReference type="EMBL" id="FOXF01000015">
    <property type="protein sequence ID" value="SFP32540.1"/>
    <property type="molecule type" value="Genomic_DNA"/>
</dbReference>
<dbReference type="GO" id="GO:0016020">
    <property type="term" value="C:membrane"/>
    <property type="evidence" value="ECO:0007669"/>
    <property type="project" value="UniProtKB-SubCell"/>
</dbReference>
<keyword evidence="4 5" id="KW-0472">Membrane</keyword>
<dbReference type="InterPro" id="IPR003825">
    <property type="entry name" value="Colicin-V_CvpA"/>
</dbReference>
<dbReference type="PANTHER" id="PTHR36926">
    <property type="entry name" value="COLICIN V PRODUCTION PROTEIN"/>
    <property type="match status" value="1"/>
</dbReference>
<evidence type="ECO:0000256" key="2">
    <source>
        <dbReference type="ARBA" id="ARBA00022692"/>
    </source>
</evidence>
<dbReference type="OrthoDB" id="9810601at2"/>
<feature type="transmembrane region" description="Helical" evidence="5">
    <location>
        <begin position="31"/>
        <end position="48"/>
    </location>
</feature>
<accession>A0A662ZK51</accession>
<evidence type="ECO:0000313" key="7">
    <source>
        <dbReference type="Proteomes" id="UP000243745"/>
    </source>
</evidence>
<dbReference type="PANTHER" id="PTHR36926:SF1">
    <property type="entry name" value="COLICIN V PRODUCTION PROTEIN"/>
    <property type="match status" value="1"/>
</dbReference>
<evidence type="ECO:0000256" key="1">
    <source>
        <dbReference type="ARBA" id="ARBA00004141"/>
    </source>
</evidence>
<name>A0A662ZK51_9GAMM</name>
<dbReference type="Pfam" id="PF02674">
    <property type="entry name" value="Colicin_V"/>
    <property type="match status" value="1"/>
</dbReference>
<dbReference type="Proteomes" id="UP000243745">
    <property type="component" value="Unassembled WGS sequence"/>
</dbReference>
<keyword evidence="7" id="KW-1185">Reference proteome</keyword>
<evidence type="ECO:0000256" key="3">
    <source>
        <dbReference type="ARBA" id="ARBA00022989"/>
    </source>
</evidence>
<evidence type="ECO:0000256" key="5">
    <source>
        <dbReference type="SAM" id="Phobius"/>
    </source>
</evidence>
<keyword evidence="3 5" id="KW-1133">Transmembrane helix</keyword>
<dbReference type="InterPro" id="IPR052719">
    <property type="entry name" value="CvpA-like"/>
</dbReference>
<dbReference type="AlphaFoldDB" id="A0A662ZK51"/>